<dbReference type="EMBL" id="CP021023">
    <property type="protein sequence ID" value="ARN57956.1"/>
    <property type="molecule type" value="Genomic_DNA"/>
</dbReference>
<reference evidence="3" key="1">
    <citation type="submission" date="2017-04" db="EMBL/GenBank/DDBJ databases">
        <title>Comparative genomics and description of representatives of a novel lineage of planctomycetes thriving in anoxic sediments.</title>
        <authorList>
            <person name="Spring S."/>
            <person name="Bunk B."/>
            <person name="Sproer C."/>
        </authorList>
    </citation>
    <scope>NUCLEOTIDE SEQUENCE [LARGE SCALE GENOMIC DNA]</scope>
    <source>
        <strain evidence="3">ST-PulAB-D4</strain>
    </source>
</reference>
<keyword evidence="3" id="KW-1185">Reference proteome</keyword>
<gene>
    <name evidence="2" type="ORF">STSP1_02382</name>
</gene>
<dbReference type="Proteomes" id="UP000193334">
    <property type="component" value="Chromosome"/>
</dbReference>
<name>A0A1W6LQB7_9BACT</name>
<dbReference type="GO" id="GO:0004519">
    <property type="term" value="F:endonuclease activity"/>
    <property type="evidence" value="ECO:0007669"/>
    <property type="project" value="UniProtKB-KW"/>
</dbReference>
<dbReference type="GO" id="GO:0003676">
    <property type="term" value="F:nucleic acid binding"/>
    <property type="evidence" value="ECO:0007669"/>
    <property type="project" value="InterPro"/>
</dbReference>
<feature type="domain" description="HNH nuclease" evidence="1">
    <location>
        <begin position="194"/>
        <end position="251"/>
    </location>
</feature>
<protein>
    <submittedName>
        <fullName evidence="2">Putative restriction endonuclease</fullName>
    </submittedName>
</protein>
<keyword evidence="2" id="KW-0378">Hydrolase</keyword>
<evidence type="ECO:0000313" key="2">
    <source>
        <dbReference type="EMBL" id="ARN57956.1"/>
    </source>
</evidence>
<dbReference type="GO" id="GO:0008270">
    <property type="term" value="F:zinc ion binding"/>
    <property type="evidence" value="ECO:0007669"/>
    <property type="project" value="InterPro"/>
</dbReference>
<dbReference type="CDD" id="cd00085">
    <property type="entry name" value="HNHc"/>
    <property type="match status" value="1"/>
</dbReference>
<evidence type="ECO:0000313" key="3">
    <source>
        <dbReference type="Proteomes" id="UP000193334"/>
    </source>
</evidence>
<dbReference type="Gene3D" id="1.10.30.50">
    <property type="match status" value="1"/>
</dbReference>
<dbReference type="Pfam" id="PF01844">
    <property type="entry name" value="HNH"/>
    <property type="match status" value="1"/>
</dbReference>
<accession>A0A1W6LQB7</accession>
<dbReference type="SMART" id="SM00507">
    <property type="entry name" value="HNHc"/>
    <property type="match status" value="1"/>
</dbReference>
<dbReference type="AlphaFoldDB" id="A0A1W6LQB7"/>
<keyword evidence="2" id="KW-0540">Nuclease</keyword>
<dbReference type="InterPro" id="IPR002711">
    <property type="entry name" value="HNH"/>
</dbReference>
<proteinExistence type="predicted"/>
<dbReference type="KEGG" id="pbp:STSP1_02382"/>
<evidence type="ECO:0000259" key="1">
    <source>
        <dbReference type="SMART" id="SM00507"/>
    </source>
</evidence>
<dbReference type="InterPro" id="IPR003615">
    <property type="entry name" value="HNH_nuc"/>
</dbReference>
<organism evidence="2 3">
    <name type="scientific">Sedimentisphaera salicampi</name>
    <dbReference type="NCBI Taxonomy" id="1941349"/>
    <lineage>
        <taxon>Bacteria</taxon>
        <taxon>Pseudomonadati</taxon>
        <taxon>Planctomycetota</taxon>
        <taxon>Phycisphaerae</taxon>
        <taxon>Sedimentisphaerales</taxon>
        <taxon>Sedimentisphaeraceae</taxon>
        <taxon>Sedimentisphaera</taxon>
    </lineage>
</organism>
<keyword evidence="2" id="KW-0255">Endonuclease</keyword>
<sequence length="283" mass="33184">MLWFNDLKKVNYIYKKNVDWSLLNYGFSIPLSVKKGFLGSVGFNLKRGQKTDIKVIIDGQIFSAKIVNQYFDQKKYPNHSDIIQVRFSSELVRLLREIFDYSYRLLKHSRETKPKPEGSSQLLTRNEYLVVYDTVKPDTFLFDFVSNKDSETEIGCLNSANELEYESELFPSLDKNADLIEKQVKTKIRRVDRRIAIRLKELYGFKCQICGSNFGERYGAKIVESHHIIPFVKSLNNNPENQIILCPNHHRILHNVEADFSRNNLAFTFRNGFVEKIRLNYHL</sequence>